<evidence type="ECO:0000313" key="2">
    <source>
        <dbReference type="Proteomes" id="UP001218218"/>
    </source>
</evidence>
<keyword evidence="2" id="KW-1185">Reference proteome</keyword>
<dbReference type="Proteomes" id="UP001218218">
    <property type="component" value="Unassembled WGS sequence"/>
</dbReference>
<accession>A0AAD7AVN2</accession>
<reference evidence="1" key="1">
    <citation type="submission" date="2023-03" db="EMBL/GenBank/DDBJ databases">
        <title>Massive genome expansion in bonnet fungi (Mycena s.s.) driven by repeated elements and novel gene families across ecological guilds.</title>
        <authorList>
            <consortium name="Lawrence Berkeley National Laboratory"/>
            <person name="Harder C.B."/>
            <person name="Miyauchi S."/>
            <person name="Viragh M."/>
            <person name="Kuo A."/>
            <person name="Thoen E."/>
            <person name="Andreopoulos B."/>
            <person name="Lu D."/>
            <person name="Skrede I."/>
            <person name="Drula E."/>
            <person name="Henrissat B."/>
            <person name="Morin E."/>
            <person name="Kohler A."/>
            <person name="Barry K."/>
            <person name="LaButti K."/>
            <person name="Morin E."/>
            <person name="Salamov A."/>
            <person name="Lipzen A."/>
            <person name="Mereny Z."/>
            <person name="Hegedus B."/>
            <person name="Baldrian P."/>
            <person name="Stursova M."/>
            <person name="Weitz H."/>
            <person name="Taylor A."/>
            <person name="Grigoriev I.V."/>
            <person name="Nagy L.G."/>
            <person name="Martin F."/>
            <person name="Kauserud H."/>
        </authorList>
    </citation>
    <scope>NUCLEOTIDE SEQUENCE</scope>
    <source>
        <strain evidence="1">CBHHK002</strain>
    </source>
</reference>
<dbReference type="AlphaFoldDB" id="A0AAD7AVN2"/>
<protein>
    <submittedName>
        <fullName evidence="1">Uncharacterized protein</fullName>
    </submittedName>
</protein>
<gene>
    <name evidence="1" type="ORF">DFH08DRAFT_832506</name>
</gene>
<evidence type="ECO:0000313" key="1">
    <source>
        <dbReference type="EMBL" id="KAJ7368866.1"/>
    </source>
</evidence>
<proteinExistence type="predicted"/>
<name>A0AAD7AVN2_9AGAR</name>
<comment type="caution">
    <text evidence="1">The sequence shown here is derived from an EMBL/GenBank/DDBJ whole genome shotgun (WGS) entry which is preliminary data.</text>
</comment>
<organism evidence="1 2">
    <name type="scientific">Mycena albidolilacea</name>
    <dbReference type="NCBI Taxonomy" id="1033008"/>
    <lineage>
        <taxon>Eukaryota</taxon>
        <taxon>Fungi</taxon>
        <taxon>Dikarya</taxon>
        <taxon>Basidiomycota</taxon>
        <taxon>Agaricomycotina</taxon>
        <taxon>Agaricomycetes</taxon>
        <taxon>Agaricomycetidae</taxon>
        <taxon>Agaricales</taxon>
        <taxon>Marasmiineae</taxon>
        <taxon>Mycenaceae</taxon>
        <taxon>Mycena</taxon>
    </lineage>
</organism>
<dbReference type="EMBL" id="JARIHO010000001">
    <property type="protein sequence ID" value="KAJ7368866.1"/>
    <property type="molecule type" value="Genomic_DNA"/>
</dbReference>
<sequence>MPHISSDRHKTLGPWVARNISAPATNVRARRYNAAVQLKAGSSSAFQPNYEFVEMSSRHYSSLPSRPAKVPEMADLNSKDVSDWLAKGELVLWPPEEGFEANYAAEELVEKNAVEEGSTSSTVVEQTMMLEKTLDDEAERAAVPQWNTDEHSTSLPVENTELALTQPWGTEKTADGGIQLSWAADEEMAVESMLQEELDDLQNVA</sequence>